<sequence>MTFIYPSVIKEENGKFEGYFPDLDKVTFEGRDINTAIDDAQAVLYDYIRVELTEEDSPHLPSVSEESELKLSDGEFVRNICVHFRYTEGWDE</sequence>
<evidence type="ECO:0000313" key="1">
    <source>
        <dbReference type="EMBL" id="SER02953.1"/>
    </source>
</evidence>
<dbReference type="eggNOG" id="ENOG5030UMF">
    <property type="taxonomic scope" value="Bacteria"/>
</dbReference>
<dbReference type="OrthoDB" id="5419659at2"/>
<dbReference type="Gene3D" id="3.30.160.250">
    <property type="match status" value="1"/>
</dbReference>
<evidence type="ECO:0000313" key="2">
    <source>
        <dbReference type="Proteomes" id="UP000182584"/>
    </source>
</evidence>
<dbReference type="RefSeq" id="WP_074753806.1">
    <property type="nucleotide sequence ID" value="NZ_FOGJ01000001.1"/>
</dbReference>
<protein>
    <recommendedName>
        <fullName evidence="3">HicB family protein</fullName>
    </recommendedName>
</protein>
<evidence type="ECO:0008006" key="3">
    <source>
        <dbReference type="Google" id="ProtNLM"/>
    </source>
</evidence>
<dbReference type="Proteomes" id="UP000182584">
    <property type="component" value="Unassembled WGS sequence"/>
</dbReference>
<proteinExistence type="predicted"/>
<name>A0A1H9KVY8_BUTFI</name>
<accession>A0A1H9KVY8</accession>
<dbReference type="InterPro" id="IPR035069">
    <property type="entry name" value="TTHA1013/TTHA0281-like"/>
</dbReference>
<dbReference type="SUPFAM" id="SSF143100">
    <property type="entry name" value="TTHA1013/TTHA0281-like"/>
    <property type="match status" value="1"/>
</dbReference>
<dbReference type="EMBL" id="FOGJ01000001">
    <property type="protein sequence ID" value="SER02953.1"/>
    <property type="molecule type" value="Genomic_DNA"/>
</dbReference>
<reference evidence="1 2" key="1">
    <citation type="submission" date="2016-10" db="EMBL/GenBank/DDBJ databases">
        <authorList>
            <person name="de Groot N.N."/>
        </authorList>
    </citation>
    <scope>NUCLEOTIDE SEQUENCE [LARGE SCALE GENOMIC DNA]</scope>
    <source>
        <strain evidence="1 2">AR40</strain>
    </source>
</reference>
<organism evidence="1 2">
    <name type="scientific">Butyrivibrio fibrisolvens</name>
    <dbReference type="NCBI Taxonomy" id="831"/>
    <lineage>
        <taxon>Bacteria</taxon>
        <taxon>Bacillati</taxon>
        <taxon>Bacillota</taxon>
        <taxon>Clostridia</taxon>
        <taxon>Lachnospirales</taxon>
        <taxon>Lachnospiraceae</taxon>
        <taxon>Butyrivibrio</taxon>
    </lineage>
</organism>
<gene>
    <name evidence="1" type="ORF">SAMN04487884_101179</name>
</gene>
<dbReference type="AlphaFoldDB" id="A0A1H9KVY8"/>